<dbReference type="EMBL" id="JAEPQZ010000001">
    <property type="protein sequence ID" value="KAG2186276.1"/>
    <property type="molecule type" value="Genomic_DNA"/>
</dbReference>
<dbReference type="PANTHER" id="PTHR12045:SF3">
    <property type="entry name" value="INACTIVE ALLANTOICASE-RELATED"/>
    <property type="match status" value="1"/>
</dbReference>
<dbReference type="GO" id="GO:0004037">
    <property type="term" value="F:allantoicase activity"/>
    <property type="evidence" value="ECO:0007669"/>
    <property type="project" value="InterPro"/>
</dbReference>
<accession>A0A8H7UHQ2</accession>
<dbReference type="SUPFAM" id="SSF49785">
    <property type="entry name" value="Galactose-binding domain-like"/>
    <property type="match status" value="2"/>
</dbReference>
<evidence type="ECO:0000259" key="2">
    <source>
        <dbReference type="Pfam" id="PF03561"/>
    </source>
</evidence>
<dbReference type="PANTHER" id="PTHR12045">
    <property type="entry name" value="ALLANTOICASE"/>
    <property type="match status" value="1"/>
</dbReference>
<gene>
    <name evidence="3" type="ORF">INT43_002714</name>
</gene>
<dbReference type="InterPro" id="IPR008979">
    <property type="entry name" value="Galactose-bd-like_sf"/>
</dbReference>
<feature type="domain" description="Allantoicase" evidence="2">
    <location>
        <begin position="201"/>
        <end position="338"/>
    </location>
</feature>
<keyword evidence="4" id="KW-1185">Reference proteome</keyword>
<evidence type="ECO:0000256" key="1">
    <source>
        <dbReference type="ARBA" id="ARBA00009242"/>
    </source>
</evidence>
<dbReference type="AlphaFoldDB" id="A0A8H7UHQ2"/>
<sequence length="498" mass="54975">MGNSASKTLDYSSLPSSRVEDTVLCEYVDLAAQSIGSTIVRASDEFYGAAANILKPDSVKHTDDDDRDGELDGWQTKRHSNREWAVIKLGCEGTITGFDVDTTNFKDSAPVQVKVEATGPSDALDVDSNDWKWTELLPDVAVKPDSHNLFLIRDTDEIYSHLRVTMIPDGGIARLRCYGIVSSKAAENSSEALDLAYIGNGGHVVSCSDTRYGKRPNILMSGVGNGPSDGWITQRSRLKNRNDWIVVQLGTSAVLKEAVIDTTYFTGIFMWLTTLNRFDFQSDPELDVGVEWVQLVAKQRINPNEKQTYAIKCDEILTHVRLTVFPDGGIQRLRIIGTSKKLPSPVITTQIIETIEVITTQVGEKTETEVIDKVETITTEQEQQEPENFVDKLLVGGDDEDTVVSEAMTNPFTEELPTKKKAIAAVAKRSTTSKTLSKKGNKRELAVEAEEETVMVNNKRRNPAVVARKAPNDLTDEIVTAVGENATTPPNKRVKRNL</sequence>
<dbReference type="Gene3D" id="2.60.120.260">
    <property type="entry name" value="Galactose-binding domain-like"/>
    <property type="match status" value="2"/>
</dbReference>
<dbReference type="OrthoDB" id="10266039at2759"/>
<dbReference type="InterPro" id="IPR015908">
    <property type="entry name" value="Allantoicase_dom"/>
</dbReference>
<dbReference type="GO" id="GO:0000256">
    <property type="term" value="P:allantoin catabolic process"/>
    <property type="evidence" value="ECO:0007669"/>
    <property type="project" value="InterPro"/>
</dbReference>
<comment type="similarity">
    <text evidence="1">Belongs to the allantoicase family.</text>
</comment>
<evidence type="ECO:0000313" key="3">
    <source>
        <dbReference type="EMBL" id="KAG2186276.1"/>
    </source>
</evidence>
<organism evidence="3 4">
    <name type="scientific">Mortierella isabellina</name>
    <name type="common">Filamentous fungus</name>
    <name type="synonym">Umbelopsis isabellina</name>
    <dbReference type="NCBI Taxonomy" id="91625"/>
    <lineage>
        <taxon>Eukaryota</taxon>
        <taxon>Fungi</taxon>
        <taxon>Fungi incertae sedis</taxon>
        <taxon>Mucoromycota</taxon>
        <taxon>Mucoromycotina</taxon>
        <taxon>Umbelopsidomycetes</taxon>
        <taxon>Umbelopsidales</taxon>
        <taxon>Umbelopsidaceae</taxon>
        <taxon>Umbelopsis</taxon>
    </lineage>
</organism>
<dbReference type="Proteomes" id="UP000654370">
    <property type="component" value="Unassembled WGS sequence"/>
</dbReference>
<dbReference type="InterPro" id="IPR005164">
    <property type="entry name" value="Allantoicase"/>
</dbReference>
<proteinExistence type="inferred from homology"/>
<reference evidence="3" key="1">
    <citation type="submission" date="2020-12" db="EMBL/GenBank/DDBJ databases">
        <title>Metabolic potential, ecology and presence of endohyphal bacteria is reflected in genomic diversity of Mucoromycotina.</title>
        <authorList>
            <person name="Muszewska A."/>
            <person name="Okrasinska A."/>
            <person name="Steczkiewicz K."/>
            <person name="Drgas O."/>
            <person name="Orlowska M."/>
            <person name="Perlinska-Lenart U."/>
            <person name="Aleksandrzak-Piekarczyk T."/>
            <person name="Szatraj K."/>
            <person name="Zielenkiewicz U."/>
            <person name="Pilsyk S."/>
            <person name="Malc E."/>
            <person name="Mieczkowski P."/>
            <person name="Kruszewska J.S."/>
            <person name="Biernat P."/>
            <person name="Pawlowska J."/>
        </authorList>
    </citation>
    <scope>NUCLEOTIDE SEQUENCE</scope>
    <source>
        <strain evidence="3">WA0000067209</strain>
    </source>
</reference>
<evidence type="ECO:0000313" key="4">
    <source>
        <dbReference type="Proteomes" id="UP000654370"/>
    </source>
</evidence>
<feature type="domain" description="Allantoicase" evidence="2">
    <location>
        <begin position="36"/>
        <end position="181"/>
    </location>
</feature>
<name>A0A8H7UHQ2_MORIS</name>
<dbReference type="Pfam" id="PF03561">
    <property type="entry name" value="Allantoicase"/>
    <property type="match status" value="2"/>
</dbReference>
<comment type="caution">
    <text evidence="3">The sequence shown here is derived from an EMBL/GenBank/DDBJ whole genome shotgun (WGS) entry which is preliminary data.</text>
</comment>
<protein>
    <recommendedName>
        <fullName evidence="2">Allantoicase domain-containing protein</fullName>
    </recommendedName>
</protein>